<dbReference type="AlphaFoldDB" id="W7TD46"/>
<evidence type="ECO:0000313" key="2">
    <source>
        <dbReference type="Proteomes" id="UP000019335"/>
    </source>
</evidence>
<protein>
    <submittedName>
        <fullName evidence="1">Uncharacterized protein</fullName>
    </submittedName>
</protein>
<gene>
    <name evidence="1" type="ORF">Naga_100552g3</name>
</gene>
<organism evidence="1 2">
    <name type="scientific">Nannochloropsis gaditana</name>
    <dbReference type="NCBI Taxonomy" id="72520"/>
    <lineage>
        <taxon>Eukaryota</taxon>
        <taxon>Sar</taxon>
        <taxon>Stramenopiles</taxon>
        <taxon>Ochrophyta</taxon>
        <taxon>Eustigmatophyceae</taxon>
        <taxon>Eustigmatales</taxon>
        <taxon>Monodopsidaceae</taxon>
        <taxon>Nannochloropsis</taxon>
    </lineage>
</organism>
<dbReference type="Proteomes" id="UP000019335">
    <property type="component" value="Chromosome 14"/>
</dbReference>
<name>W7TD46_9STRA</name>
<comment type="caution">
    <text evidence="1">The sequence shown here is derived from an EMBL/GenBank/DDBJ whole genome shotgun (WGS) entry which is preliminary data.</text>
</comment>
<evidence type="ECO:0000313" key="1">
    <source>
        <dbReference type="EMBL" id="EWM24182.1"/>
    </source>
</evidence>
<accession>W7TD46</accession>
<proteinExistence type="predicted"/>
<reference evidence="1 2" key="1">
    <citation type="journal article" date="2014" name="Mol. Plant">
        <title>Chromosome Scale Genome Assembly and Transcriptome Profiling of Nannochloropsis gaditana in Nitrogen Depletion.</title>
        <authorList>
            <person name="Corteggiani Carpinelli E."/>
            <person name="Telatin A."/>
            <person name="Vitulo N."/>
            <person name="Forcato C."/>
            <person name="D'Angelo M."/>
            <person name="Schiavon R."/>
            <person name="Vezzi A."/>
            <person name="Giacometti G.M."/>
            <person name="Morosinotto T."/>
            <person name="Valle G."/>
        </authorList>
    </citation>
    <scope>NUCLEOTIDE SEQUENCE [LARGE SCALE GENOMIC DNA]</scope>
    <source>
        <strain evidence="1 2">B-31</strain>
    </source>
</reference>
<dbReference type="EMBL" id="AZIL01001316">
    <property type="protein sequence ID" value="EWM24182.1"/>
    <property type="molecule type" value="Genomic_DNA"/>
</dbReference>
<keyword evidence="2" id="KW-1185">Reference proteome</keyword>
<sequence>MTEFYQQTGTIIALAHSESVLPYEPLFLLCKTRSMGKKNHNVLLSEPTLFKCLLLWRRFISSSPVHFPTSIYIPRQFVPLSLSTHRDLHFFLHLSWDIIIQSCSDLAVPSGKSIIHRANVSKQACIPRSRTHQGIYNQLSTVHEGRLAPRRQKGQANAIEIPPMQRAEKLLLRNIQYHTNMLLA</sequence>